<dbReference type="SUPFAM" id="SSF49899">
    <property type="entry name" value="Concanavalin A-like lectins/glucanases"/>
    <property type="match status" value="1"/>
</dbReference>
<dbReference type="GO" id="GO:0004553">
    <property type="term" value="F:hydrolase activity, hydrolyzing O-glycosyl compounds"/>
    <property type="evidence" value="ECO:0007669"/>
    <property type="project" value="InterPro"/>
</dbReference>
<dbReference type="EMBL" id="BTFZ01000019">
    <property type="protein sequence ID" value="GMM38338.1"/>
    <property type="molecule type" value="Genomic_DNA"/>
</dbReference>
<dbReference type="AlphaFoldDB" id="A0AAV5QW49"/>
<dbReference type="GO" id="GO:0009277">
    <property type="term" value="C:fungal-type cell wall"/>
    <property type="evidence" value="ECO:0007669"/>
    <property type="project" value="TreeGrafter"/>
</dbReference>
<dbReference type="Pfam" id="PF00722">
    <property type="entry name" value="Glyco_hydro_16"/>
    <property type="match status" value="1"/>
</dbReference>
<dbReference type="PANTHER" id="PTHR10963:SF68">
    <property type="entry name" value="GLYCOSIDASE CRH1-RELATED"/>
    <property type="match status" value="1"/>
</dbReference>
<dbReference type="GO" id="GO:0031505">
    <property type="term" value="P:fungal-type cell wall organization"/>
    <property type="evidence" value="ECO:0007669"/>
    <property type="project" value="TreeGrafter"/>
</dbReference>
<dbReference type="Gene3D" id="2.60.120.200">
    <property type="match status" value="1"/>
</dbReference>
<dbReference type="GO" id="GO:0016757">
    <property type="term" value="F:glycosyltransferase activity"/>
    <property type="evidence" value="ECO:0007669"/>
    <property type="project" value="TreeGrafter"/>
</dbReference>
<proteinExistence type="predicted"/>
<evidence type="ECO:0000313" key="4">
    <source>
        <dbReference type="Proteomes" id="UP001360560"/>
    </source>
</evidence>
<dbReference type="PANTHER" id="PTHR10963">
    <property type="entry name" value="GLYCOSYL HYDROLASE-RELATED"/>
    <property type="match status" value="1"/>
</dbReference>
<dbReference type="PROSITE" id="PS51762">
    <property type="entry name" value="GH16_2"/>
    <property type="match status" value="1"/>
</dbReference>
<dbReference type="Proteomes" id="UP001360560">
    <property type="component" value="Unassembled WGS sequence"/>
</dbReference>
<accession>A0AAV5QW49</accession>
<name>A0AAV5QW49_9ASCO</name>
<organism evidence="3 4">
    <name type="scientific">Saccharomycopsis crataegensis</name>
    <dbReference type="NCBI Taxonomy" id="43959"/>
    <lineage>
        <taxon>Eukaryota</taxon>
        <taxon>Fungi</taxon>
        <taxon>Dikarya</taxon>
        <taxon>Ascomycota</taxon>
        <taxon>Saccharomycotina</taxon>
        <taxon>Saccharomycetes</taxon>
        <taxon>Saccharomycopsidaceae</taxon>
        <taxon>Saccharomycopsis</taxon>
    </lineage>
</organism>
<evidence type="ECO:0000256" key="1">
    <source>
        <dbReference type="SAM" id="SignalP"/>
    </source>
</evidence>
<keyword evidence="4" id="KW-1185">Reference proteome</keyword>
<sequence>MVKYNTLLCSLLLLPFTALAGDFASDCDPLQETCPDDVALGGSIELDFTTETPYFSPLAEGSRIKYTDNGLVEWFENHGDAPSLRSNFYIYYGKVEVVCKTASGVGLISNVFLQSDDGDEIDFEWISTYNTQVTTNYFGKGITGNYDRGTVQKVGAALDEAYHTYTIDWQKDKTVWSVDGQVIRTLSISEISNTGDYQYPNSPMRVFLGLWAAGDSSSAGTVEWAGGATSLEGAPFIFNIKSLIVSDYSTGTAYAYGDKTGNNIVVKGDSKGVATTYSSNSTIPGVSTNFTISSAAKPSATSAPAYQIQNLKTTTASISLSSSAGSVDTSALIAAVTGSSTAATFDAAAAAAAGTANPTVEVASSYSASIASEYIPNLNYGAGNSVRYLSTLQKMAIGAVLVTSSFLIL</sequence>
<feature type="chain" id="PRO_5043697368" description="GH16 domain-containing protein" evidence="1">
    <location>
        <begin position="21"/>
        <end position="409"/>
    </location>
</feature>
<dbReference type="GO" id="GO:0005975">
    <property type="term" value="P:carbohydrate metabolic process"/>
    <property type="evidence" value="ECO:0007669"/>
    <property type="project" value="InterPro"/>
</dbReference>
<gene>
    <name evidence="3" type="ORF">DASC09_056770</name>
</gene>
<evidence type="ECO:0000259" key="2">
    <source>
        <dbReference type="PROSITE" id="PS51762"/>
    </source>
</evidence>
<protein>
    <recommendedName>
        <fullName evidence="2">GH16 domain-containing protein</fullName>
    </recommendedName>
</protein>
<reference evidence="3 4" key="1">
    <citation type="journal article" date="2023" name="Elife">
        <title>Identification of key yeast species and microbe-microbe interactions impacting larval growth of Drosophila in the wild.</title>
        <authorList>
            <person name="Mure A."/>
            <person name="Sugiura Y."/>
            <person name="Maeda R."/>
            <person name="Honda K."/>
            <person name="Sakurai N."/>
            <person name="Takahashi Y."/>
            <person name="Watada M."/>
            <person name="Katoh T."/>
            <person name="Gotoh A."/>
            <person name="Gotoh Y."/>
            <person name="Taniguchi I."/>
            <person name="Nakamura K."/>
            <person name="Hayashi T."/>
            <person name="Katayama T."/>
            <person name="Uemura T."/>
            <person name="Hattori Y."/>
        </authorList>
    </citation>
    <scope>NUCLEOTIDE SEQUENCE [LARGE SCALE GENOMIC DNA]</scope>
    <source>
        <strain evidence="3 4">SC-9</strain>
    </source>
</reference>
<dbReference type="InterPro" id="IPR000757">
    <property type="entry name" value="Beta-glucanase-like"/>
</dbReference>
<keyword evidence="1" id="KW-0732">Signal</keyword>
<feature type="domain" description="GH16" evidence="2">
    <location>
        <begin position="21"/>
        <end position="233"/>
    </location>
</feature>
<dbReference type="RefSeq" id="XP_064855334.1">
    <property type="nucleotide sequence ID" value="XM_064999262.1"/>
</dbReference>
<dbReference type="InterPro" id="IPR013320">
    <property type="entry name" value="ConA-like_dom_sf"/>
</dbReference>
<dbReference type="GeneID" id="90076327"/>
<feature type="signal peptide" evidence="1">
    <location>
        <begin position="1"/>
        <end position="20"/>
    </location>
</feature>
<dbReference type="InterPro" id="IPR050546">
    <property type="entry name" value="Glycosyl_Hydrlase_16"/>
</dbReference>
<comment type="caution">
    <text evidence="3">The sequence shown here is derived from an EMBL/GenBank/DDBJ whole genome shotgun (WGS) entry which is preliminary data.</text>
</comment>
<evidence type="ECO:0000313" key="3">
    <source>
        <dbReference type="EMBL" id="GMM38338.1"/>
    </source>
</evidence>